<feature type="compositionally biased region" description="Basic and acidic residues" evidence="19">
    <location>
        <begin position="236"/>
        <end position="251"/>
    </location>
</feature>
<dbReference type="InterPro" id="IPR001606">
    <property type="entry name" value="ARID_dom"/>
</dbReference>
<evidence type="ECO:0000256" key="10">
    <source>
        <dbReference type="ARBA" id="ARBA00022964"/>
    </source>
</evidence>
<evidence type="ECO:0000256" key="2">
    <source>
        <dbReference type="ARBA" id="ARBA00004123"/>
    </source>
</evidence>
<evidence type="ECO:0000256" key="19">
    <source>
        <dbReference type="SAM" id="MobiDB-lite"/>
    </source>
</evidence>
<comment type="subcellular location">
    <subcellularLocation>
        <location evidence="2">Nucleus</location>
    </subcellularLocation>
</comment>
<keyword evidence="7 17" id="KW-0863">Zinc-finger</keyword>
<dbReference type="CDD" id="cd15610">
    <property type="entry name" value="PHD3_KDM5A_like"/>
    <property type="match status" value="1"/>
</dbReference>
<dbReference type="SMART" id="SM01014">
    <property type="entry name" value="ARID"/>
    <property type="match status" value="1"/>
</dbReference>
<evidence type="ECO:0000256" key="13">
    <source>
        <dbReference type="ARBA" id="ARBA00023015"/>
    </source>
</evidence>
<dbReference type="FunFam" id="1.10.150.60:FF:000001">
    <property type="entry name" value="Putative lysine-specific demethylase 5b"/>
    <property type="match status" value="1"/>
</dbReference>
<evidence type="ECO:0000256" key="16">
    <source>
        <dbReference type="ARBA" id="ARBA00048734"/>
    </source>
</evidence>
<evidence type="ECO:0000256" key="6">
    <source>
        <dbReference type="ARBA" id="ARBA00022737"/>
    </source>
</evidence>
<dbReference type="Gene3D" id="1.10.150.60">
    <property type="entry name" value="ARID DNA-binding domain"/>
    <property type="match status" value="1"/>
</dbReference>
<dbReference type="InterPro" id="IPR013083">
    <property type="entry name" value="Znf_RING/FYVE/PHD"/>
</dbReference>
<evidence type="ECO:0000256" key="8">
    <source>
        <dbReference type="ARBA" id="ARBA00022833"/>
    </source>
</evidence>
<evidence type="ECO:0000256" key="17">
    <source>
        <dbReference type="PROSITE-ProRule" id="PRU00146"/>
    </source>
</evidence>
<dbReference type="GO" id="GO:0000785">
    <property type="term" value="C:chromatin"/>
    <property type="evidence" value="ECO:0007669"/>
    <property type="project" value="TreeGrafter"/>
</dbReference>
<dbReference type="SMART" id="SM00501">
    <property type="entry name" value="BRIGHT"/>
    <property type="match status" value="1"/>
</dbReference>
<evidence type="ECO:0000256" key="15">
    <source>
        <dbReference type="ARBA" id="ARBA00023242"/>
    </source>
</evidence>
<dbReference type="Pfam" id="PF21323">
    <property type="entry name" value="KDM5_C-hel"/>
    <property type="match status" value="1"/>
</dbReference>
<evidence type="ECO:0000256" key="12">
    <source>
        <dbReference type="ARBA" id="ARBA00023004"/>
    </source>
</evidence>
<feature type="region of interest" description="Disordered" evidence="19">
    <location>
        <begin position="227"/>
        <end position="251"/>
    </location>
</feature>
<keyword evidence="13" id="KW-0805">Transcription regulation</keyword>
<name>A0A9P0BF63_BRAAE</name>
<dbReference type="InterPro" id="IPR004198">
    <property type="entry name" value="Znf_C5HC2"/>
</dbReference>
<dbReference type="InterPro" id="IPR011011">
    <property type="entry name" value="Znf_FYVE_PHD"/>
</dbReference>
<dbReference type="SMART" id="SM00249">
    <property type="entry name" value="PHD"/>
    <property type="match status" value="3"/>
</dbReference>
<dbReference type="Pfam" id="PF02375">
    <property type="entry name" value="JmjN"/>
    <property type="match status" value="1"/>
</dbReference>
<dbReference type="PROSITE" id="PS51011">
    <property type="entry name" value="ARID"/>
    <property type="match status" value="1"/>
</dbReference>
<dbReference type="InterPro" id="IPR036431">
    <property type="entry name" value="ARID_dom_sf"/>
</dbReference>
<dbReference type="SUPFAM" id="SSF46774">
    <property type="entry name" value="ARID-like"/>
    <property type="match status" value="1"/>
</dbReference>
<dbReference type="EMBL" id="OV121139">
    <property type="protein sequence ID" value="CAH0562135.1"/>
    <property type="molecule type" value="Genomic_DNA"/>
</dbReference>
<dbReference type="GO" id="GO:0005654">
    <property type="term" value="C:nucleoplasm"/>
    <property type="evidence" value="ECO:0007669"/>
    <property type="project" value="UniProtKB-ARBA"/>
</dbReference>
<dbReference type="InterPro" id="IPR003349">
    <property type="entry name" value="JmjN"/>
</dbReference>
<dbReference type="InterPro" id="IPR013637">
    <property type="entry name" value="Lys_sp_deMease-like_dom"/>
</dbReference>
<comment type="similarity">
    <text evidence="3">Belongs to the JARID1 histone demethylase family.</text>
</comment>
<feature type="region of interest" description="Disordered" evidence="19">
    <location>
        <begin position="1580"/>
        <end position="1605"/>
    </location>
</feature>
<evidence type="ECO:0000259" key="22">
    <source>
        <dbReference type="PROSITE" id="PS51183"/>
    </source>
</evidence>
<keyword evidence="8" id="KW-0862">Zinc</keyword>
<evidence type="ECO:0000256" key="7">
    <source>
        <dbReference type="ARBA" id="ARBA00022771"/>
    </source>
</evidence>
<dbReference type="InterPro" id="IPR019786">
    <property type="entry name" value="Zinc_finger_PHD-type_CS"/>
</dbReference>
<dbReference type="Proteomes" id="UP001154078">
    <property type="component" value="Chromosome 8"/>
</dbReference>
<feature type="compositionally biased region" description="Basic and acidic residues" evidence="19">
    <location>
        <begin position="1453"/>
        <end position="1478"/>
    </location>
</feature>
<dbReference type="InterPro" id="IPR019787">
    <property type="entry name" value="Znf_PHD-finger"/>
</dbReference>
<feature type="domain" description="JmjN" evidence="22">
    <location>
        <begin position="45"/>
        <end position="86"/>
    </location>
</feature>
<evidence type="ECO:0000259" key="20">
    <source>
        <dbReference type="PROSITE" id="PS50016"/>
    </source>
</evidence>
<dbReference type="SUPFAM" id="SSF51197">
    <property type="entry name" value="Clavaminate synthase-like"/>
    <property type="match status" value="1"/>
</dbReference>
<dbReference type="GO" id="GO:0006355">
    <property type="term" value="P:regulation of DNA-templated transcription"/>
    <property type="evidence" value="ECO:0007669"/>
    <property type="project" value="TreeGrafter"/>
</dbReference>
<evidence type="ECO:0000256" key="5">
    <source>
        <dbReference type="ARBA" id="ARBA00022723"/>
    </source>
</evidence>
<evidence type="ECO:0000259" key="23">
    <source>
        <dbReference type="PROSITE" id="PS51184"/>
    </source>
</evidence>
<dbReference type="PANTHER" id="PTHR10694:SF33">
    <property type="entry name" value="LYSINE-SPECIFIC DEMETHYLASE 5"/>
    <property type="match status" value="1"/>
</dbReference>
<dbReference type="PROSITE" id="PS51184">
    <property type="entry name" value="JMJC"/>
    <property type="match status" value="1"/>
</dbReference>
<dbReference type="Gene3D" id="2.60.120.650">
    <property type="entry name" value="Cupin"/>
    <property type="match status" value="1"/>
</dbReference>
<evidence type="ECO:0000256" key="4">
    <source>
        <dbReference type="ARBA" id="ARBA00012902"/>
    </source>
</evidence>
<sequence length="1605" mass="182716">MTTRLEKQSNGSIKSNPSGSKGSPIKCNNFQYKEECSEFEIPPEAPVFYPTEEEFQDPLAYISKIRPTAECTGICKIKPPSNWQPPFAVDVDKLRFTPRIQRLNELEAKTRVKLNFLDQIAKFWELQGSSLKIPMVEKRALDLYTLHRIVQLEGGFDCASKERKWSKISIRMGYPPGKSIGTILKTHYERLLYPFDVFKQGKTVNIKLEENTEEVEKADKDYKPHGIVGRMAIKPPPEKNARRSKRFENDDSKTDNLALKIKDEKCDDDDLDNKELKRLQFYGAGPKMAGYQDKREGKHRGKNLNFDFDPVSTSYLAKYVCHNCNKGDAEEYMLLCDGCDDSYHTFCLMPPLTEIPKGDWRCPKCVAEEVSKPMEAFGFEQAQREYTLQQFGEMADQFKSEYFNMPVHMVPTSTVEREFWRIVSSIDEDVTVEYGADLHTMDHGSGFPTKTSMNLFPGDKEYADSSWNLNNLPVLEGSVLGYINADISGMKVPWMYVGMCFATFCWHNEDHWSYSINYLHWGEAKTWYGVPGSKAEAFEETMKSAAPELFQSQPDLLHQLVTIMNPNILMKAGVPVYRTDQHAGEFVVTFPRAYHAGFNQGYNFAEAVNFAPADWLRMGRECVLHYSHLRRFCVFSHDELVCKMALNTEKLDLTIAAATYQDMLHMVDSEKRLRKNLLDWGVTNAEREAFEVLPDDERQCDVCKTTCFLSAMTCSCSPDILVCLRHYKNLCECPASKRTLRYRYTLDELPVMLKALKLKAESFDHWVSKVKDALDPKTPKTMNLNDLKDLLSEADGKKFPKSDLLHTLTSAVEDAEKCASVIHQLDLNKMRTRTRNSSDTKYKLTVEELTLFCEEIDSLACILEEAKSIRELLDETKKFEADSNRLLALPLSQCNLTELEACNNHGNGLCIELPKLKNVATRMKQVQWLKDVVTYKKKTEVLGLDSIKNLIEQGTQLPPNSEMEEELANLQLILQQSEEWEKKADQVLKSEDNNVLIQVDKLLKEASKITCYLPSEGHLYDSMKKARDWLRLLEEMNSAEYYPYFNAMEDLIKKGRSLTLHLVEVDKMNDYLVLATNWKEKTSRAFLRKNSACNLMDALSPRIQAPSTTKARKRSQNHDEESSISLTNSMDPATVVALFKEAEDTEMEMIRKLRLTNSEKSLDPAEGNTFCICNRSVHGVMMQCELCKDWFHSSCVQLPKISMAKYKGNFTSVALHLGFKDCKYMCPNCYRTKRPRLDVILGLLMSLQKLYVRVPEGEALQCLTERAMNWQDRARQLLAQSELEQAKNKLASFSQKYSEAAARQRTEKIISTELKRAYKNPELHQRVQEIAPFSGLAVNDEGVQEASAFKETTAVNDSDSESVKEGEDRMGEHAYSLHLPKVDQEEYVLSLTPDMKRQVEELLMEGDLLEVFLDETFTLWKLIQASRDPEKDHILIDFDAQLKATPKKRGRKRLSEDAGSSDKKGSVKQSKVEGGEKKMRGRKVKEGNVNPKKKDAAGGGGGGVKRRGRRRQSTGSDEEDDVESCAALGCLKPLGQNVDWVQCDGGCEQWFHMDCVGLSAEDINEDEDYICNTCSQNTTYDADSRSNSPVSPDSTQPSTSGLDAC</sequence>
<dbReference type="GO" id="GO:0003677">
    <property type="term" value="F:DNA binding"/>
    <property type="evidence" value="ECO:0007669"/>
    <property type="project" value="InterPro"/>
</dbReference>
<evidence type="ECO:0000256" key="11">
    <source>
        <dbReference type="ARBA" id="ARBA00023002"/>
    </source>
</evidence>
<keyword evidence="5" id="KW-0479">Metal-binding</keyword>
<feature type="coiled-coil region" evidence="18">
    <location>
        <begin position="1260"/>
        <end position="1303"/>
    </location>
</feature>
<dbReference type="InterPro" id="IPR001965">
    <property type="entry name" value="Znf_PHD"/>
</dbReference>
<dbReference type="FunFam" id="3.30.40.10:FF:000023">
    <property type="entry name" value="Lysine (K)-specific demethylase 5A"/>
    <property type="match status" value="1"/>
</dbReference>
<dbReference type="Gene3D" id="3.30.40.10">
    <property type="entry name" value="Zinc/RING finger domain, C3HC4 (zinc finger)"/>
    <property type="match status" value="2"/>
</dbReference>
<feature type="compositionally biased region" description="Polar residues" evidence="19">
    <location>
        <begin position="8"/>
        <end position="26"/>
    </location>
</feature>
<evidence type="ECO:0000256" key="9">
    <source>
        <dbReference type="ARBA" id="ARBA00022853"/>
    </source>
</evidence>
<dbReference type="PANTHER" id="PTHR10694">
    <property type="entry name" value="LYSINE-SPECIFIC DEMETHYLASE"/>
    <property type="match status" value="1"/>
</dbReference>
<dbReference type="GO" id="GO:0008270">
    <property type="term" value="F:zinc ion binding"/>
    <property type="evidence" value="ECO:0007669"/>
    <property type="project" value="UniProtKB-KW"/>
</dbReference>
<evidence type="ECO:0000256" key="3">
    <source>
        <dbReference type="ARBA" id="ARBA00006801"/>
    </source>
</evidence>
<feature type="domain" description="JmjC" evidence="23">
    <location>
        <begin position="461"/>
        <end position="627"/>
    </location>
</feature>
<keyword evidence="6" id="KW-0677">Repeat</keyword>
<proteinExistence type="inferred from homology"/>
<dbReference type="CDD" id="cd15605">
    <property type="entry name" value="PHD1_Lid_like"/>
    <property type="match status" value="1"/>
</dbReference>
<dbReference type="FunFam" id="2.60.120.650:FF:000028">
    <property type="entry name" value="Lysine-specific demethylase lid"/>
    <property type="match status" value="1"/>
</dbReference>
<dbReference type="OrthoDB" id="1678912at2759"/>
<dbReference type="SMART" id="SM00545">
    <property type="entry name" value="JmjN"/>
    <property type="match status" value="1"/>
</dbReference>
<dbReference type="Pfam" id="PF08429">
    <property type="entry name" value="PLU-1"/>
    <property type="match status" value="1"/>
</dbReference>
<dbReference type="PROSITE" id="PS50016">
    <property type="entry name" value="ZF_PHD_2"/>
    <property type="match status" value="3"/>
</dbReference>
<dbReference type="CDD" id="cd16864">
    <property type="entry name" value="ARID_JARID"/>
    <property type="match status" value="1"/>
</dbReference>
<dbReference type="Pfam" id="PF01388">
    <property type="entry name" value="ARID"/>
    <property type="match status" value="1"/>
</dbReference>
<dbReference type="InterPro" id="IPR003347">
    <property type="entry name" value="JmjC_dom"/>
</dbReference>
<dbReference type="PROSITE" id="PS51183">
    <property type="entry name" value="JMJN"/>
    <property type="match status" value="1"/>
</dbReference>
<feature type="region of interest" description="Disordered" evidence="19">
    <location>
        <begin position="1"/>
        <end position="26"/>
    </location>
</feature>
<keyword evidence="15" id="KW-0539">Nucleus</keyword>
<dbReference type="PROSITE" id="PS01359">
    <property type="entry name" value="ZF_PHD_1"/>
    <property type="match status" value="2"/>
</dbReference>
<evidence type="ECO:0000313" key="24">
    <source>
        <dbReference type="EMBL" id="CAH0562135.1"/>
    </source>
</evidence>
<dbReference type="GO" id="GO:0034647">
    <property type="term" value="F:histone H3K4me/H3K4me2/H3K4me3 demethylase activity"/>
    <property type="evidence" value="ECO:0007669"/>
    <property type="project" value="UniProtKB-EC"/>
</dbReference>
<keyword evidence="9" id="KW-0156">Chromatin regulator</keyword>
<feature type="domain" description="ARID" evidence="21">
    <location>
        <begin position="110"/>
        <end position="200"/>
    </location>
</feature>
<evidence type="ECO:0000256" key="18">
    <source>
        <dbReference type="SAM" id="Coils"/>
    </source>
</evidence>
<reference evidence="24" key="1">
    <citation type="submission" date="2021-12" db="EMBL/GenBank/DDBJ databases">
        <authorList>
            <person name="King R."/>
        </authorList>
    </citation>
    <scope>NUCLEOTIDE SEQUENCE</scope>
</reference>
<keyword evidence="11" id="KW-0560">Oxidoreductase</keyword>
<evidence type="ECO:0000259" key="21">
    <source>
        <dbReference type="PROSITE" id="PS51011"/>
    </source>
</evidence>
<comment type="catalytic activity">
    <reaction evidence="16">
        <text>N(6),N(6),N(6)-trimethyl-L-lysyl(4)-[histone H3] + 3 2-oxoglutarate + 3 O2 = L-lysyl(4)-[histone H3] + 3 formaldehyde + 3 succinate + 3 CO2</text>
        <dbReference type="Rhea" id="RHEA:60208"/>
        <dbReference type="Rhea" id="RHEA-COMP:15537"/>
        <dbReference type="Rhea" id="RHEA-COMP:15547"/>
        <dbReference type="ChEBI" id="CHEBI:15379"/>
        <dbReference type="ChEBI" id="CHEBI:16526"/>
        <dbReference type="ChEBI" id="CHEBI:16810"/>
        <dbReference type="ChEBI" id="CHEBI:16842"/>
        <dbReference type="ChEBI" id="CHEBI:29969"/>
        <dbReference type="ChEBI" id="CHEBI:30031"/>
        <dbReference type="ChEBI" id="CHEBI:61961"/>
        <dbReference type="EC" id="1.14.11.67"/>
    </reaction>
</comment>
<dbReference type="Pfam" id="PF02928">
    <property type="entry name" value="zf-C5HC2"/>
    <property type="match status" value="1"/>
</dbReference>
<comment type="cofactor">
    <cofactor evidence="1">
        <name>Fe(2+)</name>
        <dbReference type="ChEBI" id="CHEBI:29033"/>
    </cofactor>
</comment>
<feature type="region of interest" description="Disordered" evidence="19">
    <location>
        <begin position="1446"/>
        <end position="1520"/>
    </location>
</feature>
<dbReference type="InterPro" id="IPR048615">
    <property type="entry name" value="KDM5_C-hel"/>
</dbReference>
<organism evidence="24 25">
    <name type="scientific">Brassicogethes aeneus</name>
    <name type="common">Rape pollen beetle</name>
    <name type="synonym">Meligethes aeneus</name>
    <dbReference type="NCBI Taxonomy" id="1431903"/>
    <lineage>
        <taxon>Eukaryota</taxon>
        <taxon>Metazoa</taxon>
        <taxon>Ecdysozoa</taxon>
        <taxon>Arthropoda</taxon>
        <taxon>Hexapoda</taxon>
        <taxon>Insecta</taxon>
        <taxon>Pterygota</taxon>
        <taxon>Neoptera</taxon>
        <taxon>Endopterygota</taxon>
        <taxon>Coleoptera</taxon>
        <taxon>Polyphaga</taxon>
        <taxon>Cucujiformia</taxon>
        <taxon>Nitidulidae</taxon>
        <taxon>Meligethinae</taxon>
        <taxon>Brassicogethes</taxon>
    </lineage>
</organism>
<protein>
    <recommendedName>
        <fullName evidence="4">[histone H3]-trimethyl-L-lysine(4) demethylase</fullName>
        <ecNumber evidence="4">1.14.11.67</ecNumber>
    </recommendedName>
</protein>
<feature type="domain" description="PHD-type" evidence="20">
    <location>
        <begin position="318"/>
        <end position="368"/>
    </location>
</feature>
<feature type="region of interest" description="Disordered" evidence="19">
    <location>
        <begin position="1104"/>
        <end position="1126"/>
    </location>
</feature>
<evidence type="ECO:0000256" key="14">
    <source>
        <dbReference type="ARBA" id="ARBA00023163"/>
    </source>
</evidence>
<gene>
    <name evidence="24" type="ORF">MELIAE_LOCUS11339</name>
</gene>
<keyword evidence="12" id="KW-0408">Iron</keyword>
<dbReference type="Pfam" id="PF02373">
    <property type="entry name" value="JmjC"/>
    <property type="match status" value="1"/>
</dbReference>
<keyword evidence="14" id="KW-0804">Transcription</keyword>
<feature type="domain" description="PHD-type" evidence="20">
    <location>
        <begin position="1168"/>
        <end position="1232"/>
    </location>
</feature>
<dbReference type="EC" id="1.14.11.67" evidence="4"/>
<evidence type="ECO:0000313" key="25">
    <source>
        <dbReference type="Proteomes" id="UP001154078"/>
    </source>
</evidence>
<keyword evidence="25" id="KW-1185">Reference proteome</keyword>
<evidence type="ECO:0000256" key="1">
    <source>
        <dbReference type="ARBA" id="ARBA00001954"/>
    </source>
</evidence>
<accession>A0A9P0BF63</accession>
<keyword evidence="18" id="KW-0175">Coiled coil</keyword>
<dbReference type="Pfam" id="PF00628">
    <property type="entry name" value="PHD"/>
    <property type="match status" value="3"/>
</dbReference>
<keyword evidence="10" id="KW-0223">Dioxygenase</keyword>
<dbReference type="SMART" id="SM00558">
    <property type="entry name" value="JmjC"/>
    <property type="match status" value="1"/>
</dbReference>
<dbReference type="SUPFAM" id="SSF57903">
    <property type="entry name" value="FYVE/PHD zinc finger"/>
    <property type="match status" value="3"/>
</dbReference>
<feature type="domain" description="PHD-type" evidence="20">
    <location>
        <begin position="1522"/>
        <end position="1577"/>
    </location>
</feature>